<evidence type="ECO:0000313" key="8">
    <source>
        <dbReference type="Ensembl" id="ENSOTSP00005106802.1"/>
    </source>
</evidence>
<name>A0AAZ3NQS2_ONCTS</name>
<organism evidence="8 9">
    <name type="scientific">Oncorhynchus tshawytscha</name>
    <name type="common">Chinook salmon</name>
    <name type="synonym">Salmo tshawytscha</name>
    <dbReference type="NCBI Taxonomy" id="74940"/>
    <lineage>
        <taxon>Eukaryota</taxon>
        <taxon>Metazoa</taxon>
        <taxon>Chordata</taxon>
        <taxon>Craniata</taxon>
        <taxon>Vertebrata</taxon>
        <taxon>Euteleostomi</taxon>
        <taxon>Actinopterygii</taxon>
        <taxon>Neopterygii</taxon>
        <taxon>Teleostei</taxon>
        <taxon>Protacanthopterygii</taxon>
        <taxon>Salmoniformes</taxon>
        <taxon>Salmonidae</taxon>
        <taxon>Salmoninae</taxon>
        <taxon>Oncorhynchus</taxon>
    </lineage>
</organism>
<dbReference type="Gene3D" id="3.30.160.60">
    <property type="entry name" value="Classic Zinc Finger"/>
    <property type="match status" value="3"/>
</dbReference>
<dbReference type="FunFam" id="3.30.160.60:FF:000100">
    <property type="entry name" value="Zinc finger 45-like"/>
    <property type="match status" value="2"/>
</dbReference>
<dbReference type="InterPro" id="IPR050717">
    <property type="entry name" value="C2H2-ZF_Transcription_Reg"/>
</dbReference>
<evidence type="ECO:0000259" key="7">
    <source>
        <dbReference type="PROSITE" id="PS50157"/>
    </source>
</evidence>
<dbReference type="Proteomes" id="UP000694402">
    <property type="component" value="Unassembled WGS sequence"/>
</dbReference>
<dbReference type="InterPro" id="IPR036236">
    <property type="entry name" value="Znf_C2H2_sf"/>
</dbReference>
<feature type="compositionally biased region" description="Basic and acidic residues" evidence="6">
    <location>
        <begin position="96"/>
        <end position="118"/>
    </location>
</feature>
<dbReference type="FunFam" id="3.30.160.60:FF:003117">
    <property type="entry name" value="Si:ch73-120g24.4"/>
    <property type="match status" value="1"/>
</dbReference>
<evidence type="ECO:0000256" key="4">
    <source>
        <dbReference type="ARBA" id="ARBA00022833"/>
    </source>
</evidence>
<reference evidence="8" key="2">
    <citation type="submission" date="2025-08" db="UniProtKB">
        <authorList>
            <consortium name="Ensembl"/>
        </authorList>
    </citation>
    <scope>IDENTIFICATION</scope>
</reference>
<dbReference type="AlphaFoldDB" id="A0AAZ3NQS2"/>
<dbReference type="GO" id="GO:0005634">
    <property type="term" value="C:nucleus"/>
    <property type="evidence" value="ECO:0007669"/>
    <property type="project" value="TreeGrafter"/>
</dbReference>
<dbReference type="PROSITE" id="PS50157">
    <property type="entry name" value="ZINC_FINGER_C2H2_2"/>
    <property type="match status" value="2"/>
</dbReference>
<feature type="domain" description="C2H2-type" evidence="7">
    <location>
        <begin position="151"/>
        <end position="178"/>
    </location>
</feature>
<dbReference type="PANTHER" id="PTHR14196">
    <property type="entry name" value="ODD-SKIPPED - RELATED"/>
    <property type="match status" value="1"/>
</dbReference>
<dbReference type="GeneTree" id="ENSGT01150000286971"/>
<dbReference type="PROSITE" id="PS00028">
    <property type="entry name" value="ZINC_FINGER_C2H2_1"/>
    <property type="match status" value="1"/>
</dbReference>
<evidence type="ECO:0000256" key="5">
    <source>
        <dbReference type="PROSITE-ProRule" id="PRU00042"/>
    </source>
</evidence>
<reference evidence="9" key="1">
    <citation type="journal article" date="2018" name="PLoS ONE">
        <title>Chinook salmon (Oncorhynchus tshawytscha) genome and transcriptome.</title>
        <authorList>
            <person name="Christensen K.A."/>
            <person name="Leong J.S."/>
            <person name="Sakhrani D."/>
            <person name="Biagi C.A."/>
            <person name="Minkley D.R."/>
            <person name="Withler R.E."/>
            <person name="Rondeau E.B."/>
            <person name="Koop B.F."/>
            <person name="Devlin R.H."/>
        </authorList>
    </citation>
    <scope>NUCLEOTIDE SEQUENCE [LARGE SCALE GENOMIC DNA]</scope>
</reference>
<feature type="region of interest" description="Disordered" evidence="6">
    <location>
        <begin position="1"/>
        <end position="54"/>
    </location>
</feature>
<feature type="region of interest" description="Disordered" evidence="6">
    <location>
        <begin position="83"/>
        <end position="120"/>
    </location>
</feature>
<keyword evidence="9" id="KW-1185">Reference proteome</keyword>
<dbReference type="SMART" id="SM00355">
    <property type="entry name" value="ZnF_C2H2"/>
    <property type="match status" value="2"/>
</dbReference>
<dbReference type="Ensembl" id="ENSOTST00005153040.1">
    <property type="protein sequence ID" value="ENSOTSP00005106802.1"/>
    <property type="gene ID" value="ENSOTSG00005049056.1"/>
</dbReference>
<reference evidence="8" key="3">
    <citation type="submission" date="2025-09" db="UniProtKB">
        <authorList>
            <consortium name="Ensembl"/>
        </authorList>
    </citation>
    <scope>IDENTIFICATION</scope>
</reference>
<feature type="domain" description="C2H2-type" evidence="7">
    <location>
        <begin position="123"/>
        <end position="150"/>
    </location>
</feature>
<evidence type="ECO:0000256" key="6">
    <source>
        <dbReference type="SAM" id="MobiDB-lite"/>
    </source>
</evidence>
<protein>
    <recommendedName>
        <fullName evidence="7">C2H2-type domain-containing protein</fullName>
    </recommendedName>
</protein>
<accession>A0AAZ3NQS2</accession>
<dbReference type="GO" id="GO:0000977">
    <property type="term" value="F:RNA polymerase II transcription regulatory region sequence-specific DNA binding"/>
    <property type="evidence" value="ECO:0007669"/>
    <property type="project" value="TreeGrafter"/>
</dbReference>
<keyword evidence="3 5" id="KW-0863">Zinc-finger</keyword>
<evidence type="ECO:0000256" key="1">
    <source>
        <dbReference type="ARBA" id="ARBA00022723"/>
    </source>
</evidence>
<proteinExistence type="predicted"/>
<evidence type="ECO:0000256" key="3">
    <source>
        <dbReference type="ARBA" id="ARBA00022771"/>
    </source>
</evidence>
<dbReference type="PANTHER" id="PTHR14196:SF12">
    <property type="entry name" value="ZINC FINGER PROTEIN 208-LIKE"/>
    <property type="match status" value="1"/>
</dbReference>
<evidence type="ECO:0000256" key="2">
    <source>
        <dbReference type="ARBA" id="ARBA00022737"/>
    </source>
</evidence>
<dbReference type="GO" id="GO:0000981">
    <property type="term" value="F:DNA-binding transcription factor activity, RNA polymerase II-specific"/>
    <property type="evidence" value="ECO:0007669"/>
    <property type="project" value="TreeGrafter"/>
</dbReference>
<keyword evidence="1" id="KW-0479">Metal-binding</keyword>
<feature type="compositionally biased region" description="Basic and acidic residues" evidence="6">
    <location>
        <begin position="34"/>
        <end position="54"/>
    </location>
</feature>
<dbReference type="GO" id="GO:0008270">
    <property type="term" value="F:zinc ion binding"/>
    <property type="evidence" value="ECO:0007669"/>
    <property type="project" value="UniProtKB-KW"/>
</dbReference>
<sequence length="250" mass="28704">MSSLSYSPPAKEDGVVKEENEEEAVTVKQEVEDEAVRVKEEDVSMKEEKEDTAVSVKEEITVTLEEEEDVFGVKEEGEITVTLEEEEEQNGYLINSRERPDSHFDSGKSRSGESEMAKQLRPHHCSQCGKRFTRLGNLKEHERTHTAEKPCNCSQCGKDFTQSGNKKDHEKKNTFSREAFPMLPVWNEIYRIKNLKLHQRTHRREKPFQCSQCGKRFTELGCLKNMRGYTQEKSPTHALSVARVLPRLGA</sequence>
<evidence type="ECO:0000313" key="9">
    <source>
        <dbReference type="Proteomes" id="UP000694402"/>
    </source>
</evidence>
<dbReference type="InterPro" id="IPR013087">
    <property type="entry name" value="Znf_C2H2_type"/>
</dbReference>
<dbReference type="Pfam" id="PF00096">
    <property type="entry name" value="zf-C2H2"/>
    <property type="match status" value="1"/>
</dbReference>
<dbReference type="SUPFAM" id="SSF57667">
    <property type="entry name" value="beta-beta-alpha zinc fingers"/>
    <property type="match status" value="2"/>
</dbReference>
<keyword evidence="2" id="KW-0677">Repeat</keyword>
<keyword evidence="4" id="KW-0862">Zinc</keyword>